<proteinExistence type="predicted"/>
<dbReference type="AlphaFoldDB" id="A0A0N4VMA1"/>
<dbReference type="PANTHER" id="PTHR47331:SF1">
    <property type="entry name" value="GAG-LIKE PROTEIN"/>
    <property type="match status" value="1"/>
</dbReference>
<dbReference type="InterPro" id="IPR043502">
    <property type="entry name" value="DNA/RNA_pol_sf"/>
</dbReference>
<dbReference type="Gene3D" id="3.30.70.270">
    <property type="match status" value="1"/>
</dbReference>
<dbReference type="SUPFAM" id="SSF56672">
    <property type="entry name" value="DNA/RNA polymerases"/>
    <property type="match status" value="1"/>
</dbReference>
<evidence type="ECO:0000313" key="1">
    <source>
        <dbReference type="EMBL" id="VDD96546.1"/>
    </source>
</evidence>
<organism evidence="3">
    <name type="scientific">Enterobius vermicularis</name>
    <name type="common">Human pinworm</name>
    <dbReference type="NCBI Taxonomy" id="51028"/>
    <lineage>
        <taxon>Eukaryota</taxon>
        <taxon>Metazoa</taxon>
        <taxon>Ecdysozoa</taxon>
        <taxon>Nematoda</taxon>
        <taxon>Chromadorea</taxon>
        <taxon>Rhabditida</taxon>
        <taxon>Spirurina</taxon>
        <taxon>Oxyuridomorpha</taxon>
        <taxon>Oxyuroidea</taxon>
        <taxon>Oxyuridae</taxon>
        <taxon>Enterobius</taxon>
    </lineage>
</organism>
<reference evidence="3" key="1">
    <citation type="submission" date="2017-02" db="UniProtKB">
        <authorList>
            <consortium name="WormBaseParasite"/>
        </authorList>
    </citation>
    <scope>IDENTIFICATION</scope>
</reference>
<reference evidence="1 2" key="2">
    <citation type="submission" date="2018-10" db="EMBL/GenBank/DDBJ databases">
        <authorList>
            <consortium name="Pathogen Informatics"/>
        </authorList>
    </citation>
    <scope>NUCLEOTIDE SEQUENCE [LARGE SCALE GENOMIC DNA]</scope>
</reference>
<dbReference type="Gene3D" id="3.10.10.10">
    <property type="entry name" value="HIV Type 1 Reverse Transcriptase, subunit A, domain 1"/>
    <property type="match status" value="1"/>
</dbReference>
<dbReference type="WBParaSite" id="EVEC_0001205201-mRNA-1">
    <property type="protein sequence ID" value="EVEC_0001205201-mRNA-1"/>
    <property type="gene ID" value="EVEC_0001205201"/>
</dbReference>
<dbReference type="Proteomes" id="UP000274131">
    <property type="component" value="Unassembled WGS sequence"/>
</dbReference>
<evidence type="ECO:0000313" key="2">
    <source>
        <dbReference type="Proteomes" id="UP000274131"/>
    </source>
</evidence>
<dbReference type="OrthoDB" id="5920525at2759"/>
<keyword evidence="2" id="KW-1185">Reference proteome</keyword>
<dbReference type="EMBL" id="UXUI01011846">
    <property type="protein sequence ID" value="VDD96546.1"/>
    <property type="molecule type" value="Genomic_DNA"/>
</dbReference>
<sequence>MRSVFNRLSREELVEKYDKIIQDQMTNNIVEKVEDNQSVNRVSYLPHNPILIPSEQTTKLRIAYNALAKSFKDTLSLNKSLYRGSVMLPELCGMLLRFRTYKYEVIADIEKAFLQIELHDQDRNITRILWLKDPTKEITPDNLVIYRFRRVPFEIISSPFLLTATMTYHLKEEVAEAQREEDERRASLMEQLMSQIYVDNLITGGT</sequence>
<name>A0A0N4VMA1_ENTVE</name>
<dbReference type="STRING" id="51028.A0A0N4VMA1"/>
<gene>
    <name evidence="1" type="ORF">EVEC_LOCUS11297</name>
</gene>
<accession>A0A0N4VMA1</accession>
<dbReference type="PANTHER" id="PTHR47331">
    <property type="entry name" value="PHD-TYPE DOMAIN-CONTAINING PROTEIN"/>
    <property type="match status" value="1"/>
</dbReference>
<dbReference type="InterPro" id="IPR043128">
    <property type="entry name" value="Rev_trsase/Diguanyl_cyclase"/>
</dbReference>
<evidence type="ECO:0000313" key="3">
    <source>
        <dbReference type="WBParaSite" id="EVEC_0001205201-mRNA-1"/>
    </source>
</evidence>
<protein>
    <submittedName>
        <fullName evidence="1 3">Uncharacterized protein</fullName>
    </submittedName>
</protein>